<comment type="similarity">
    <text evidence="1">Belongs to the ComF/GntX family.</text>
</comment>
<organism evidence="3 4">
    <name type="scientific">Tenacibaculum vairaonense</name>
    <dbReference type="NCBI Taxonomy" id="3137860"/>
    <lineage>
        <taxon>Bacteria</taxon>
        <taxon>Pseudomonadati</taxon>
        <taxon>Bacteroidota</taxon>
        <taxon>Flavobacteriia</taxon>
        <taxon>Flavobacteriales</taxon>
        <taxon>Flavobacteriaceae</taxon>
        <taxon>Tenacibaculum</taxon>
    </lineage>
</organism>
<dbReference type="Pfam" id="PF00156">
    <property type="entry name" value="Pribosyltran"/>
    <property type="match status" value="1"/>
</dbReference>
<proteinExistence type="inferred from homology"/>
<name>A0ABP1FH77_9FLAO</name>
<evidence type="ECO:0000313" key="4">
    <source>
        <dbReference type="Proteomes" id="UP001497602"/>
    </source>
</evidence>
<keyword evidence="4" id="KW-1185">Reference proteome</keyword>
<evidence type="ECO:0000256" key="1">
    <source>
        <dbReference type="ARBA" id="ARBA00008007"/>
    </source>
</evidence>
<dbReference type="EMBL" id="CAXJRC010000042">
    <property type="protein sequence ID" value="CAL2107973.1"/>
    <property type="molecule type" value="Genomic_DNA"/>
</dbReference>
<dbReference type="SUPFAM" id="SSF53271">
    <property type="entry name" value="PRTase-like"/>
    <property type="match status" value="1"/>
</dbReference>
<evidence type="ECO:0000313" key="3">
    <source>
        <dbReference type="EMBL" id="CAL2107973.1"/>
    </source>
</evidence>
<comment type="caution">
    <text evidence="3">The sequence shown here is derived from an EMBL/GenBank/DDBJ whole genome shotgun (WGS) entry which is preliminary data.</text>
</comment>
<dbReference type="CDD" id="cd06223">
    <property type="entry name" value="PRTases_typeI"/>
    <property type="match status" value="1"/>
</dbReference>
<dbReference type="InterPro" id="IPR051910">
    <property type="entry name" value="ComF/GntX_DNA_util-trans"/>
</dbReference>
<protein>
    <submittedName>
        <fullName evidence="3">Competence protein ComFC</fullName>
    </submittedName>
</protein>
<dbReference type="Gene3D" id="3.40.50.2020">
    <property type="match status" value="1"/>
</dbReference>
<dbReference type="InterPro" id="IPR000836">
    <property type="entry name" value="PRTase_dom"/>
</dbReference>
<dbReference type="PANTHER" id="PTHR47505">
    <property type="entry name" value="DNA UTILIZATION PROTEIN YHGH"/>
    <property type="match status" value="1"/>
</dbReference>
<dbReference type="PANTHER" id="PTHR47505:SF1">
    <property type="entry name" value="DNA UTILIZATION PROTEIN YHGH"/>
    <property type="match status" value="1"/>
</dbReference>
<dbReference type="InterPro" id="IPR029057">
    <property type="entry name" value="PRTase-like"/>
</dbReference>
<dbReference type="Proteomes" id="UP001497602">
    <property type="component" value="Unassembled WGS sequence"/>
</dbReference>
<evidence type="ECO:0000259" key="2">
    <source>
        <dbReference type="Pfam" id="PF00156"/>
    </source>
</evidence>
<accession>A0ABP1FH77</accession>
<sequence>MRFFKDIFHLFFPKICINCSEPLLESEKKLCTNCFYQLPVIENNEFVNSKLSSVFYGKIPVKKVQSFLYYQKSNIVQKLIHALKYKGQEEIGVFIGNWFGYELKKRKVFDNVDCIVPVPLHVSKLKKRGYNQLTKFGKTLSKQLNVDFKPAVLVCVSKVKTQTFKQRFERFTNNETKFHLNDLSVFENKHVLLIDDVVTTGATLEACCKELLKVKNITISICTIAYTEKV</sequence>
<gene>
    <name evidence="3" type="ORF">T190115A13A_50215</name>
</gene>
<feature type="domain" description="Phosphoribosyltransferase" evidence="2">
    <location>
        <begin position="138"/>
        <end position="226"/>
    </location>
</feature>
<reference evidence="3 4" key="1">
    <citation type="submission" date="2024-05" db="EMBL/GenBank/DDBJ databases">
        <authorList>
            <person name="Duchaud E."/>
        </authorList>
    </citation>
    <scope>NUCLEOTIDE SEQUENCE [LARGE SCALE GENOMIC DNA]</scope>
    <source>
        <strain evidence="3">Ena-SAMPLE-TAB-13-05-2024-13:56:06:370-140305</strain>
    </source>
</reference>